<sequence>MRKGEVLAVVAHHADPLALSGQRSQLAELRGAREIAQKRVERLKGLEGTVPRKEIEAAQTELSSLKARESAIGGGLAAKESVVAPVSGVIASANVVLGQVVESKDVLFEITDPSKIMVEATTADPALAANISTATIKATPGVRLELIGAGRRLRDGVLPLTFKAVAADGTQQMPIAIGQPVTVIANSKQSVKGFVLPAQAVTRNPANEPVIWIKSGAERYIPQPVQYQALDANRIVVTKGLGDENRVVVQGAALIAQIR</sequence>
<dbReference type="Gene3D" id="2.40.30.170">
    <property type="match status" value="1"/>
</dbReference>
<reference evidence="2" key="1">
    <citation type="submission" date="2019-08" db="EMBL/GenBank/DDBJ databases">
        <authorList>
            <person name="Kucharzyk K."/>
            <person name="Murdoch R.W."/>
            <person name="Higgins S."/>
            <person name="Loffler F."/>
        </authorList>
    </citation>
    <scope>NUCLEOTIDE SEQUENCE</scope>
</reference>
<organism evidence="2">
    <name type="scientific">bioreactor metagenome</name>
    <dbReference type="NCBI Taxonomy" id="1076179"/>
    <lineage>
        <taxon>unclassified sequences</taxon>
        <taxon>metagenomes</taxon>
        <taxon>ecological metagenomes</taxon>
    </lineage>
</organism>
<evidence type="ECO:0008006" key="3">
    <source>
        <dbReference type="Google" id="ProtNLM"/>
    </source>
</evidence>
<protein>
    <recommendedName>
        <fullName evidence="3">RND efflux pump membrane fusion protein barrel-sandwich domain-containing protein</fullName>
    </recommendedName>
</protein>
<dbReference type="Gene3D" id="2.40.50.100">
    <property type="match status" value="1"/>
</dbReference>
<name>A0A645DEB6_9ZZZZ</name>
<dbReference type="InterPro" id="IPR051909">
    <property type="entry name" value="MFP_Cation_Efflux"/>
</dbReference>
<dbReference type="GO" id="GO:0015679">
    <property type="term" value="P:plasma membrane copper ion transport"/>
    <property type="evidence" value="ECO:0007669"/>
    <property type="project" value="TreeGrafter"/>
</dbReference>
<dbReference type="AlphaFoldDB" id="A0A645DEB6"/>
<gene>
    <name evidence="2" type="ORF">SDC9_134701</name>
</gene>
<dbReference type="SUPFAM" id="SSF111369">
    <property type="entry name" value="HlyD-like secretion proteins"/>
    <property type="match status" value="1"/>
</dbReference>
<comment type="caution">
    <text evidence="2">The sequence shown here is derived from an EMBL/GenBank/DDBJ whole genome shotgun (WGS) entry which is preliminary data.</text>
</comment>
<dbReference type="GO" id="GO:0060003">
    <property type="term" value="P:copper ion export"/>
    <property type="evidence" value="ECO:0007669"/>
    <property type="project" value="TreeGrafter"/>
</dbReference>
<dbReference type="EMBL" id="VSSQ01035399">
    <property type="protein sequence ID" value="MPM87601.1"/>
    <property type="molecule type" value="Genomic_DNA"/>
</dbReference>
<dbReference type="GO" id="GO:0030313">
    <property type="term" value="C:cell envelope"/>
    <property type="evidence" value="ECO:0007669"/>
    <property type="project" value="TreeGrafter"/>
</dbReference>
<proteinExistence type="predicted"/>
<keyword evidence="1" id="KW-0813">Transport</keyword>
<dbReference type="Gene3D" id="2.40.420.20">
    <property type="match status" value="1"/>
</dbReference>
<dbReference type="PANTHER" id="PTHR30097">
    <property type="entry name" value="CATION EFFLUX SYSTEM PROTEIN CUSB"/>
    <property type="match status" value="1"/>
</dbReference>
<accession>A0A645DEB6</accession>
<evidence type="ECO:0000313" key="2">
    <source>
        <dbReference type="EMBL" id="MPM87601.1"/>
    </source>
</evidence>
<evidence type="ECO:0000256" key="1">
    <source>
        <dbReference type="ARBA" id="ARBA00022448"/>
    </source>
</evidence>
<dbReference type="Gene3D" id="1.10.287.470">
    <property type="entry name" value="Helix hairpin bin"/>
    <property type="match status" value="1"/>
</dbReference>
<dbReference type="PANTHER" id="PTHR30097:SF4">
    <property type="entry name" value="SLR6042 PROTEIN"/>
    <property type="match status" value="1"/>
</dbReference>